<dbReference type="AlphaFoldDB" id="A0A3N4LCP5"/>
<accession>A0A3N4LCP5</accession>
<keyword evidence="3" id="KW-1185">Reference proteome</keyword>
<name>A0A3N4LCP5_9PEZI</name>
<dbReference type="OrthoDB" id="5413396at2759"/>
<feature type="compositionally biased region" description="Low complexity" evidence="1">
    <location>
        <begin position="39"/>
        <end position="55"/>
    </location>
</feature>
<feature type="region of interest" description="Disordered" evidence="1">
    <location>
        <begin position="1"/>
        <end position="55"/>
    </location>
</feature>
<sequence>MSSSEAGPSRQLRTRSRAHHDEEILDRVIVTQPQPPQPQAQQLTQDALAPADQVSQALAPQPQALAPQNQAPAPQPQAQAALAIAPQAAVPLPVHRDFRSSIKIEKLAILEGSKNYDLWSQQMLIWDALDATQVVVNGHKPPVNSSAAELVHHKYIETESLLLLIQVVSQQILLQISRHRSAHLIWQYLRKMYQKDTPLSFVHEIHAFNSLSSTLDTTQPISEFIDSFEIRWMHLHTLTSNAHPGSFKATYRTLLELEEAKREYLLASVVTHYPNVVDNLTTKENLSYDDLKERLVGLAINNQLSSYNDLGTRSCTYCKWHGHRFKSHVWQDCQKLKHDQTIKKNIVQPQAAIVEVAQASVSQANSSCGPEEKQVGPRSPKQPHQIQLVAGLYTSNFYTQNTSSSLLFPPSFNFVFSKYPAILPGHTVPRWRPTHTEHAIKHQ</sequence>
<dbReference type="InParanoid" id="A0A3N4LCP5"/>
<dbReference type="EMBL" id="ML121631">
    <property type="protein sequence ID" value="RPB18421.1"/>
    <property type="molecule type" value="Genomic_DNA"/>
</dbReference>
<protein>
    <submittedName>
        <fullName evidence="2">Uncharacterized protein</fullName>
    </submittedName>
</protein>
<organism evidence="2 3">
    <name type="scientific">Terfezia boudieri ATCC MYA-4762</name>
    <dbReference type="NCBI Taxonomy" id="1051890"/>
    <lineage>
        <taxon>Eukaryota</taxon>
        <taxon>Fungi</taxon>
        <taxon>Dikarya</taxon>
        <taxon>Ascomycota</taxon>
        <taxon>Pezizomycotina</taxon>
        <taxon>Pezizomycetes</taxon>
        <taxon>Pezizales</taxon>
        <taxon>Pezizaceae</taxon>
        <taxon>Terfezia</taxon>
    </lineage>
</organism>
<reference evidence="2 3" key="1">
    <citation type="journal article" date="2018" name="Nat. Ecol. Evol.">
        <title>Pezizomycetes genomes reveal the molecular basis of ectomycorrhizal truffle lifestyle.</title>
        <authorList>
            <person name="Murat C."/>
            <person name="Payen T."/>
            <person name="Noel B."/>
            <person name="Kuo A."/>
            <person name="Morin E."/>
            <person name="Chen J."/>
            <person name="Kohler A."/>
            <person name="Krizsan K."/>
            <person name="Balestrini R."/>
            <person name="Da Silva C."/>
            <person name="Montanini B."/>
            <person name="Hainaut M."/>
            <person name="Levati E."/>
            <person name="Barry K.W."/>
            <person name="Belfiori B."/>
            <person name="Cichocki N."/>
            <person name="Clum A."/>
            <person name="Dockter R.B."/>
            <person name="Fauchery L."/>
            <person name="Guy J."/>
            <person name="Iotti M."/>
            <person name="Le Tacon F."/>
            <person name="Lindquist E.A."/>
            <person name="Lipzen A."/>
            <person name="Malagnac F."/>
            <person name="Mello A."/>
            <person name="Molinier V."/>
            <person name="Miyauchi S."/>
            <person name="Poulain J."/>
            <person name="Riccioni C."/>
            <person name="Rubini A."/>
            <person name="Sitrit Y."/>
            <person name="Splivallo R."/>
            <person name="Traeger S."/>
            <person name="Wang M."/>
            <person name="Zifcakova L."/>
            <person name="Wipf D."/>
            <person name="Zambonelli A."/>
            <person name="Paolocci F."/>
            <person name="Nowrousian M."/>
            <person name="Ottonello S."/>
            <person name="Baldrian P."/>
            <person name="Spatafora J.W."/>
            <person name="Henrissat B."/>
            <person name="Nagy L.G."/>
            <person name="Aury J.M."/>
            <person name="Wincker P."/>
            <person name="Grigoriev I.V."/>
            <person name="Bonfante P."/>
            <person name="Martin F.M."/>
        </authorList>
    </citation>
    <scope>NUCLEOTIDE SEQUENCE [LARGE SCALE GENOMIC DNA]</scope>
    <source>
        <strain evidence="2 3">ATCC MYA-4762</strain>
    </source>
</reference>
<dbReference type="Proteomes" id="UP000267821">
    <property type="component" value="Unassembled WGS sequence"/>
</dbReference>
<gene>
    <name evidence="2" type="ORF">L211DRAFT_854136</name>
</gene>
<proteinExistence type="predicted"/>
<dbReference type="STRING" id="1051890.A0A3N4LCP5"/>
<evidence type="ECO:0000313" key="2">
    <source>
        <dbReference type="EMBL" id="RPB18421.1"/>
    </source>
</evidence>
<evidence type="ECO:0000256" key="1">
    <source>
        <dbReference type="SAM" id="MobiDB-lite"/>
    </source>
</evidence>
<evidence type="ECO:0000313" key="3">
    <source>
        <dbReference type="Proteomes" id="UP000267821"/>
    </source>
</evidence>